<dbReference type="NCBIfam" id="TIGR01596">
    <property type="entry name" value="cas3_HD"/>
    <property type="match status" value="1"/>
</dbReference>
<protein>
    <submittedName>
        <fullName evidence="12">CRISPR-associated helicase Cas3/CRISPR-associated endonuclease Cas3-HD</fullName>
    </submittedName>
</protein>
<dbReference type="InterPro" id="IPR014001">
    <property type="entry name" value="Helicase_ATP-bd"/>
</dbReference>
<dbReference type="GO" id="GO:0016787">
    <property type="term" value="F:hydrolase activity"/>
    <property type="evidence" value="ECO:0007669"/>
    <property type="project" value="UniProtKB-KW"/>
</dbReference>
<dbReference type="PANTHER" id="PTHR47963:SF9">
    <property type="entry name" value="CRISPR-ASSOCIATED ENDONUCLEASE_HELICASE CAS3"/>
    <property type="match status" value="1"/>
</dbReference>
<dbReference type="CDD" id="cd09641">
    <property type="entry name" value="Cas3''_I"/>
    <property type="match status" value="1"/>
</dbReference>
<dbReference type="GO" id="GO:0004519">
    <property type="term" value="F:endonuclease activity"/>
    <property type="evidence" value="ECO:0007669"/>
    <property type="project" value="UniProtKB-KW"/>
</dbReference>
<keyword evidence="6" id="KW-0378">Hydrolase</keyword>
<dbReference type="InterPro" id="IPR027417">
    <property type="entry name" value="P-loop_NTPase"/>
</dbReference>
<dbReference type="SMART" id="SM00487">
    <property type="entry name" value="DEXDc"/>
    <property type="match status" value="1"/>
</dbReference>
<dbReference type="Gene3D" id="1.10.3210.30">
    <property type="match status" value="1"/>
</dbReference>
<dbReference type="NCBIfam" id="TIGR01587">
    <property type="entry name" value="cas3_core"/>
    <property type="match status" value="1"/>
</dbReference>
<evidence type="ECO:0000256" key="8">
    <source>
        <dbReference type="ARBA" id="ARBA00022840"/>
    </source>
</evidence>
<accession>A0A0D8B9H0</accession>
<keyword evidence="12" id="KW-0255">Endonuclease</keyword>
<dbReference type="GO" id="GO:0051607">
    <property type="term" value="P:defense response to virus"/>
    <property type="evidence" value="ECO:0007669"/>
    <property type="project" value="UniProtKB-KW"/>
</dbReference>
<comment type="similarity">
    <text evidence="2">In the central section; belongs to the CRISPR-associated helicase Cas3 family.</text>
</comment>
<name>A0A0D8B9H0_9ACTN</name>
<evidence type="ECO:0000256" key="7">
    <source>
        <dbReference type="ARBA" id="ARBA00022806"/>
    </source>
</evidence>
<dbReference type="InterPro" id="IPR050547">
    <property type="entry name" value="DEAD_box_RNA_helicases"/>
</dbReference>
<keyword evidence="9" id="KW-0051">Antiviral defense</keyword>
<reference evidence="13" key="1">
    <citation type="submission" date="2015-02" db="EMBL/GenBank/DDBJ databases">
        <title>Draft Genome of Frankia sp. CpI1-S.</title>
        <authorList>
            <person name="Oshone R.T."/>
            <person name="Ngom M."/>
            <person name="Ghodhbane-Gtari F."/>
            <person name="Gtari M."/>
            <person name="Morris K."/>
            <person name="Thomas K."/>
            <person name="Sen A."/>
            <person name="Tisa L.S."/>
        </authorList>
    </citation>
    <scope>NUCLEOTIDE SEQUENCE [LARGE SCALE GENOMIC DNA]</scope>
    <source>
        <strain evidence="13">CpI1-S</strain>
    </source>
</reference>
<dbReference type="SUPFAM" id="SSF109604">
    <property type="entry name" value="HD-domain/PDEase-like"/>
    <property type="match status" value="1"/>
</dbReference>
<evidence type="ECO:0000256" key="9">
    <source>
        <dbReference type="ARBA" id="ARBA00023118"/>
    </source>
</evidence>
<dbReference type="SMART" id="SM00490">
    <property type="entry name" value="HELICc"/>
    <property type="match status" value="1"/>
</dbReference>
<reference evidence="12 13" key="2">
    <citation type="journal article" date="2016" name="Genome Announc.">
        <title>Permanent Draft Genome Sequences for Two Variants of Frankia sp. Strain CpI1, the First Frankia Strain Isolated from Root Nodules of Comptonia peregrina.</title>
        <authorList>
            <person name="Oshone R."/>
            <person name="Hurst S.G.IV."/>
            <person name="Abebe-Akele F."/>
            <person name="Simpson S."/>
            <person name="Morris K."/>
            <person name="Thomas W.K."/>
            <person name="Tisa L.S."/>
        </authorList>
    </citation>
    <scope>NUCLEOTIDE SEQUENCE [LARGE SCALE GENOMIC DNA]</scope>
    <source>
        <strain evidence="13">CpI1-S</strain>
    </source>
</reference>
<dbReference type="Proteomes" id="UP000032545">
    <property type="component" value="Unassembled WGS sequence"/>
</dbReference>
<keyword evidence="3" id="KW-0540">Nuclease</keyword>
<dbReference type="InterPro" id="IPR054712">
    <property type="entry name" value="Cas3-like_dom"/>
</dbReference>
<evidence type="ECO:0000256" key="6">
    <source>
        <dbReference type="ARBA" id="ARBA00022801"/>
    </source>
</evidence>
<evidence type="ECO:0000256" key="5">
    <source>
        <dbReference type="ARBA" id="ARBA00022741"/>
    </source>
</evidence>
<dbReference type="InterPro" id="IPR006483">
    <property type="entry name" value="CRISPR-assoc_Cas3_HD"/>
</dbReference>
<dbReference type="GO" id="GO:0003723">
    <property type="term" value="F:RNA binding"/>
    <property type="evidence" value="ECO:0007669"/>
    <property type="project" value="TreeGrafter"/>
</dbReference>
<dbReference type="Pfam" id="PF18019">
    <property type="entry name" value="Cas3_HD"/>
    <property type="match status" value="1"/>
</dbReference>
<keyword evidence="13" id="KW-1185">Reference proteome</keyword>
<keyword evidence="8" id="KW-0067">ATP-binding</keyword>
<organism evidence="12 13">
    <name type="scientific">Frankia torreyi</name>
    <dbReference type="NCBI Taxonomy" id="1856"/>
    <lineage>
        <taxon>Bacteria</taxon>
        <taxon>Bacillati</taxon>
        <taxon>Actinomycetota</taxon>
        <taxon>Actinomycetes</taxon>
        <taxon>Frankiales</taxon>
        <taxon>Frankiaceae</taxon>
        <taxon>Frankia</taxon>
    </lineage>
</organism>
<feature type="domain" description="HD Cas3-type" evidence="11">
    <location>
        <begin position="49"/>
        <end position="261"/>
    </location>
</feature>
<dbReference type="GO" id="GO:0003724">
    <property type="term" value="F:RNA helicase activity"/>
    <property type="evidence" value="ECO:0007669"/>
    <property type="project" value="TreeGrafter"/>
</dbReference>
<dbReference type="PROSITE" id="PS51643">
    <property type="entry name" value="HD_CAS3"/>
    <property type="match status" value="1"/>
</dbReference>
<dbReference type="SUPFAM" id="SSF52540">
    <property type="entry name" value="P-loop containing nucleoside triphosphate hydrolases"/>
    <property type="match status" value="1"/>
</dbReference>
<dbReference type="PANTHER" id="PTHR47963">
    <property type="entry name" value="DEAD-BOX ATP-DEPENDENT RNA HELICASE 47, MITOCHONDRIAL"/>
    <property type="match status" value="1"/>
</dbReference>
<proteinExistence type="inferred from homology"/>
<dbReference type="EMBL" id="JYFN01000074">
    <property type="protein sequence ID" value="KJE20027.1"/>
    <property type="molecule type" value="Genomic_DNA"/>
</dbReference>
<evidence type="ECO:0000256" key="10">
    <source>
        <dbReference type="SAM" id="MobiDB-lite"/>
    </source>
</evidence>
<gene>
    <name evidence="12" type="ORF">FF36_05691</name>
</gene>
<sequence length="862" mass="94112">MIGPPQPGRNLEGARGRQEAASISDTNGHPAAPSLSALSALLAKPPTRTQPAGEPLTDHLGATLDALFAVQRRIGTLHVLDTGLRERFWTLAAWAALLHDAGKIADGFQSMMATRIGWGHRHEVLSLGFLGWLVAEAEDRAWVATGVATHHRALGGGEGRPSLSQLYPADITAEELARMLGPYDASATVTLVTWMRQRATKDGLLARPSGLATDVRSGELVTRAHRHLKDLLHTWVEEAVPRPAGLAGVLLQGAVTMADHLSSGHSTLRTEQSFDAGYPDRLTARLAGDGHRLRPHQLAAAQVSGHLVLRAWTGSGKTEGGLLWAARQIDEIRASTGGTPRLFYTLPYLASINAMTDRLASGDLREHGGAEAVGVSHSRAASYHLARSLCGADEDPLSGGSDSGVEARAAQKAVARAEATRLFRELVRIGTPYQLMRGALAGPVHASILLDSANSVFVLDELHAYDPTRLGYLLATAACWTELGGRVAVLSATAPNALISLVRETLTATSTHTEPDRPAPPELTVVEADYQTAPRRHRLVRRHEHLTDPTTVELIRQRLDAGQSVLVAANNIADAQLLRAELTDYDGWLLHSRFRRTDRTRIEQAIMSHFRSGLRPDDRREGLVVATQVVEVSLDVDFDVLFTSGAPLDALAQRFGRVNRTGTRPPADVVVCRPEMRPRRADQRSRTARMPALYADGVYDEEPTRLASKILDAHHGTEISEESLVRWLDSVYDSPWGEQWAQDVRRAREAWTSSFFSWEEPFADRTWAAARFDELFDGVEGILAQDRDEYAARLRGGGSRSTGRLLAADLLIPLPNYARGLGRWDRDLDVLVIDGQYSETDGLTEIQPSRRATVSYELGELI</sequence>
<dbReference type="PATRIC" id="fig|1502723.3.peg.6309"/>
<feature type="region of interest" description="Disordered" evidence="10">
    <location>
        <begin position="1"/>
        <end position="30"/>
    </location>
</feature>
<dbReference type="Gene3D" id="3.40.50.300">
    <property type="entry name" value="P-loop containing nucleotide triphosphate hydrolases"/>
    <property type="match status" value="2"/>
</dbReference>
<evidence type="ECO:0000259" key="11">
    <source>
        <dbReference type="PROSITE" id="PS51643"/>
    </source>
</evidence>
<comment type="similarity">
    <text evidence="1">In the N-terminal section; belongs to the CRISPR-associated nuclease Cas3-HD family.</text>
</comment>
<dbReference type="GO" id="GO:0046872">
    <property type="term" value="F:metal ion binding"/>
    <property type="evidence" value="ECO:0007669"/>
    <property type="project" value="UniProtKB-KW"/>
</dbReference>
<keyword evidence="5" id="KW-0547">Nucleotide-binding</keyword>
<evidence type="ECO:0000256" key="4">
    <source>
        <dbReference type="ARBA" id="ARBA00022723"/>
    </source>
</evidence>
<dbReference type="AlphaFoldDB" id="A0A0D8B9H0"/>
<keyword evidence="7" id="KW-0347">Helicase</keyword>
<dbReference type="InterPro" id="IPR001650">
    <property type="entry name" value="Helicase_C-like"/>
</dbReference>
<keyword evidence="4" id="KW-0479">Metal-binding</keyword>
<evidence type="ECO:0000256" key="1">
    <source>
        <dbReference type="ARBA" id="ARBA00006847"/>
    </source>
</evidence>
<evidence type="ECO:0000313" key="12">
    <source>
        <dbReference type="EMBL" id="KJE20027.1"/>
    </source>
</evidence>
<comment type="caution">
    <text evidence="12">The sequence shown here is derived from an EMBL/GenBank/DDBJ whole genome shotgun (WGS) entry which is preliminary data.</text>
</comment>
<evidence type="ECO:0000256" key="3">
    <source>
        <dbReference type="ARBA" id="ARBA00022722"/>
    </source>
</evidence>
<dbReference type="InterPro" id="IPR006474">
    <property type="entry name" value="Helicase_Cas3_CRISPR-ass_core"/>
</dbReference>
<dbReference type="Pfam" id="PF22590">
    <property type="entry name" value="Cas3-like_C_2"/>
    <property type="match status" value="1"/>
</dbReference>
<dbReference type="GO" id="GO:0005524">
    <property type="term" value="F:ATP binding"/>
    <property type="evidence" value="ECO:0007669"/>
    <property type="project" value="UniProtKB-KW"/>
</dbReference>
<evidence type="ECO:0000313" key="13">
    <source>
        <dbReference type="Proteomes" id="UP000032545"/>
    </source>
</evidence>
<dbReference type="InterPro" id="IPR038257">
    <property type="entry name" value="CRISPR-assoc_Cas3_HD_sf"/>
</dbReference>
<evidence type="ECO:0000256" key="2">
    <source>
        <dbReference type="ARBA" id="ARBA00009046"/>
    </source>
</evidence>